<evidence type="ECO:0000256" key="1">
    <source>
        <dbReference type="SAM" id="MobiDB-lite"/>
    </source>
</evidence>
<keyword evidence="3" id="KW-1185">Reference proteome</keyword>
<feature type="region of interest" description="Disordered" evidence="1">
    <location>
        <begin position="1"/>
        <end position="43"/>
    </location>
</feature>
<accession>A0A917LBS3</accession>
<feature type="compositionally biased region" description="Polar residues" evidence="1">
    <location>
        <begin position="1"/>
        <end position="22"/>
    </location>
</feature>
<dbReference type="AlphaFoldDB" id="A0A917LBS3"/>
<organism evidence="2 3">
    <name type="scientific">Streptomyces brasiliensis</name>
    <dbReference type="NCBI Taxonomy" id="1954"/>
    <lineage>
        <taxon>Bacteria</taxon>
        <taxon>Bacillati</taxon>
        <taxon>Actinomycetota</taxon>
        <taxon>Actinomycetes</taxon>
        <taxon>Kitasatosporales</taxon>
        <taxon>Streptomycetaceae</taxon>
        <taxon>Streptomyces</taxon>
    </lineage>
</organism>
<dbReference type="RefSeq" id="WP_189316463.1">
    <property type="nucleotide sequence ID" value="NZ_BMQA01000060.1"/>
</dbReference>
<comment type="caution">
    <text evidence="2">The sequence shown here is derived from an EMBL/GenBank/DDBJ whole genome shotgun (WGS) entry which is preliminary data.</text>
</comment>
<reference evidence="2" key="1">
    <citation type="journal article" date="2014" name="Int. J. Syst. Evol. Microbiol.">
        <title>Complete genome sequence of Corynebacterium casei LMG S-19264T (=DSM 44701T), isolated from a smear-ripened cheese.</title>
        <authorList>
            <consortium name="US DOE Joint Genome Institute (JGI-PGF)"/>
            <person name="Walter F."/>
            <person name="Albersmeier A."/>
            <person name="Kalinowski J."/>
            <person name="Ruckert C."/>
        </authorList>
    </citation>
    <scope>NUCLEOTIDE SEQUENCE</scope>
    <source>
        <strain evidence="2">JCM 3086</strain>
    </source>
</reference>
<dbReference type="Proteomes" id="UP000657574">
    <property type="component" value="Unassembled WGS sequence"/>
</dbReference>
<sequence length="101" mass="10652">MFIGSDSTVSNDLLSDDTQLPSTEPDAPSTAAPAGASHNRPTCRPALIAGLPALSAAQEGQQQEYAQDWASWAGPGVLCGVEVVTSFDQALWVRLRALRQN</sequence>
<dbReference type="EMBL" id="BMQA01000060">
    <property type="protein sequence ID" value="GGJ59258.1"/>
    <property type="molecule type" value="Genomic_DNA"/>
</dbReference>
<gene>
    <name evidence="2" type="ORF">GCM10010121_082450</name>
</gene>
<proteinExistence type="predicted"/>
<evidence type="ECO:0000313" key="3">
    <source>
        <dbReference type="Proteomes" id="UP000657574"/>
    </source>
</evidence>
<evidence type="ECO:0000313" key="2">
    <source>
        <dbReference type="EMBL" id="GGJ59258.1"/>
    </source>
</evidence>
<name>A0A917LBS3_9ACTN</name>
<reference evidence="2" key="2">
    <citation type="submission" date="2020-09" db="EMBL/GenBank/DDBJ databases">
        <authorList>
            <person name="Sun Q."/>
            <person name="Ohkuma M."/>
        </authorList>
    </citation>
    <scope>NUCLEOTIDE SEQUENCE</scope>
    <source>
        <strain evidence="2">JCM 3086</strain>
    </source>
</reference>
<protein>
    <submittedName>
        <fullName evidence="2">Uncharacterized protein</fullName>
    </submittedName>
</protein>